<dbReference type="Gene3D" id="3.80.10.10">
    <property type="entry name" value="Ribonuclease Inhibitor"/>
    <property type="match status" value="2"/>
</dbReference>
<protein>
    <submittedName>
        <fullName evidence="3">Uncharacterized protein</fullName>
    </submittedName>
</protein>
<evidence type="ECO:0000256" key="2">
    <source>
        <dbReference type="ARBA" id="ARBA00022737"/>
    </source>
</evidence>
<accession>A0A0L0ERE3</accession>
<dbReference type="PANTHER" id="PTHR47566">
    <property type="match status" value="1"/>
</dbReference>
<dbReference type="InterPro" id="IPR052574">
    <property type="entry name" value="CDIRP"/>
</dbReference>
<organism evidence="3 4">
    <name type="scientific">Pseudoalteromonas rubra</name>
    <dbReference type="NCBI Taxonomy" id="43658"/>
    <lineage>
        <taxon>Bacteria</taxon>
        <taxon>Pseudomonadati</taxon>
        <taxon>Pseudomonadota</taxon>
        <taxon>Gammaproteobacteria</taxon>
        <taxon>Alteromonadales</taxon>
        <taxon>Pseudoalteromonadaceae</taxon>
        <taxon>Pseudoalteromonas</taxon>
    </lineage>
</organism>
<gene>
    <name evidence="3" type="ORF">AC626_13620</name>
</gene>
<dbReference type="InterPro" id="IPR032675">
    <property type="entry name" value="LRR_dom_sf"/>
</dbReference>
<dbReference type="SUPFAM" id="SSF52058">
    <property type="entry name" value="L domain-like"/>
    <property type="match status" value="1"/>
</dbReference>
<reference evidence="4" key="1">
    <citation type="submission" date="2015-07" db="EMBL/GenBank/DDBJ databases">
        <title>Draft genome sequence of a Pseudoalteromonas rubra strain, OCN096, isolated from Kaneohe Bay, Oahu, Hawaii.</title>
        <authorList>
            <person name="Beurmann S."/>
            <person name="Ushijima B."/>
            <person name="Belcaid M."/>
            <person name="Callahan S.M."/>
            <person name="Aeby G.S."/>
        </authorList>
    </citation>
    <scope>NUCLEOTIDE SEQUENCE [LARGE SCALE GENOMIC DNA]</scope>
    <source>
        <strain evidence="4">OCN096</strain>
    </source>
</reference>
<keyword evidence="1" id="KW-0433">Leucine-rich repeat</keyword>
<dbReference type="GO" id="GO:0035591">
    <property type="term" value="F:signaling adaptor activity"/>
    <property type="evidence" value="ECO:0007669"/>
    <property type="project" value="TreeGrafter"/>
</dbReference>
<dbReference type="Proteomes" id="UP000036850">
    <property type="component" value="Unassembled WGS sequence"/>
</dbReference>
<proteinExistence type="predicted"/>
<keyword evidence="2" id="KW-0677">Repeat</keyword>
<feature type="non-terminal residue" evidence="3">
    <location>
        <position position="1"/>
    </location>
</feature>
<sequence length="1230" mass="138391">YSKNSAWDKFEKVKIYKLSDQTWQFAQFDNSFISSYGIDDKYPPRTALYALQDGRVSTISNRLRCPGTVSPVFLCGSVLVINGADHYANIVDGVIELQNIATEETSYLSIISEDESGIELCHISTAAACSEDNIIRYTYQRPPLTITTQLKGDGRLTLPAHQIRYKESFVVEVERLNDSNLLSISGCNGKLIDDVAPLQYHVQTPTESCEISAHFSSRRAHKENTLLVATQLDLLVRDDMPAAWYYEVNEDNTGTFYGLGEQREFTIEQTDGDTFTFNFTNDGQLPVQTTSTTQHTIDGFTISYGPDGTHLGWLFSEPYTNFRRVQTVQRTIDLPDLNISRESLIGSWALAYASDSPGYTQNTVELTLNENHTGAMYTGKDSEDQRTIDLTWDLTTQGIVHLYSSELAASASFKLYEKKEGGFAFAAYDVQSDTDAHYHTHWFRHGAGLLVSKQVTPVTSEQVTGKWRYLMAYEDQGFELYSDGAYRTGQYNGAATAAIDESTLVASAWYNRNFHSYDPYCDPGEAKCQSKKVGEFKIFSVFENYLYAQIKNESGQFVFRPVRFDPTPQLESFAEYLEDNAAFYELDTPNPKKWQFVKKEDNGKQFRITSEQGTEYYTHYISGGRLSLFNFARNEQTDYRIIESDQDSITVCPKYGATCTTDELRVLSYKPPRIHVTLDIPEDIEFDLNTSDGYMQFGQPFELLLSHDRYADTYFSSFEGCGVVRAQSRSHFVEFKNEFVTETCTFKVTLSEKPESNAERLGITAPYMKICIDHYRDYYIEHSSTLQCSSGQSDVTDLEGLEKFRYLEKLNLKANFSQAALDTVSNLTLLKELTLVGNDSPGIDPGQQLDLSQMGKLRSISIDRLSLSSLALEEDNWLSSLSLTNSQLDELDLSGSPFLKSLNLEGTHLTSINLQRNKFLERLRANNSQLAEITGVTEKHKLAHLDLQSAQIEYLDLTNFVNLYYLNLDENPILDLDISPAKALQTVNLRKTPLRSLLATEGSTVTSLDLTSSKLTQLNTSQMKQLTHLTVEGSDLSELDLTNNIKLRSLEGSAGKLTHVSFPATTETFWLNYDLSGNQLSSVTIPADLVISKLNLSDNPLKEFTSQGGAESLKLNNTLVEILDLNTMSDLYSLDVTQTPLSELKIPASLNTLRATSTAITQLHIPANSKFRYFSFRNNTLSSMTGLENILTDRPNDTATFYLKDTEVDSTLLQALEAHEKIRIDISAYN</sequence>
<dbReference type="PANTHER" id="PTHR47566:SF1">
    <property type="entry name" value="PROTEIN NUD1"/>
    <property type="match status" value="1"/>
</dbReference>
<name>A0A0L0ERE3_9GAMM</name>
<evidence type="ECO:0000313" key="4">
    <source>
        <dbReference type="Proteomes" id="UP000036850"/>
    </source>
</evidence>
<evidence type="ECO:0000313" key="3">
    <source>
        <dbReference type="EMBL" id="KNC66976.1"/>
    </source>
</evidence>
<comment type="caution">
    <text evidence="3">The sequence shown here is derived from an EMBL/GenBank/DDBJ whole genome shotgun (WGS) entry which is preliminary data.</text>
</comment>
<dbReference type="PATRIC" id="fig|43658.6.peg.1425"/>
<evidence type="ECO:0000256" key="1">
    <source>
        <dbReference type="ARBA" id="ARBA00022614"/>
    </source>
</evidence>
<dbReference type="AlphaFoldDB" id="A0A0L0ERE3"/>
<dbReference type="EMBL" id="LFZX01000103">
    <property type="protein sequence ID" value="KNC66976.1"/>
    <property type="molecule type" value="Genomic_DNA"/>
</dbReference>